<keyword evidence="3" id="KW-1185">Reference proteome</keyword>
<dbReference type="EMBL" id="JBBBZM010000013">
    <property type="protein sequence ID" value="KAL0639261.1"/>
    <property type="molecule type" value="Genomic_DNA"/>
</dbReference>
<dbReference type="Proteomes" id="UP001447188">
    <property type="component" value="Unassembled WGS sequence"/>
</dbReference>
<keyword evidence="1" id="KW-1133">Transmembrane helix</keyword>
<protein>
    <submittedName>
        <fullName evidence="2">Uncharacterized protein</fullName>
    </submittedName>
</protein>
<comment type="caution">
    <text evidence="2">The sequence shown here is derived from an EMBL/GenBank/DDBJ whole genome shotgun (WGS) entry which is preliminary data.</text>
</comment>
<sequence>MNFKVMLLEASRGLTVLSAEPADVMVWRAVVMVLQAPVGHVILVAALTVIVLFALDQVFLQPKTSGEVAATTSAYVVARRVVVMLLKAFGGIEIPIAALAVIMFITLNKVLFQSINGGKVSLAASTYVVLG</sequence>
<name>A0ABR3GTI9_9PEZI</name>
<accession>A0ABR3GTI9</accession>
<evidence type="ECO:0000256" key="1">
    <source>
        <dbReference type="SAM" id="Phobius"/>
    </source>
</evidence>
<keyword evidence="1" id="KW-0472">Membrane</keyword>
<gene>
    <name evidence="2" type="ORF">Q9L58_001722</name>
</gene>
<organism evidence="2 3">
    <name type="scientific">Discina gigas</name>
    <dbReference type="NCBI Taxonomy" id="1032678"/>
    <lineage>
        <taxon>Eukaryota</taxon>
        <taxon>Fungi</taxon>
        <taxon>Dikarya</taxon>
        <taxon>Ascomycota</taxon>
        <taxon>Pezizomycotina</taxon>
        <taxon>Pezizomycetes</taxon>
        <taxon>Pezizales</taxon>
        <taxon>Discinaceae</taxon>
        <taxon>Discina</taxon>
    </lineage>
</organism>
<keyword evidence="1" id="KW-0812">Transmembrane</keyword>
<evidence type="ECO:0000313" key="2">
    <source>
        <dbReference type="EMBL" id="KAL0639261.1"/>
    </source>
</evidence>
<feature type="transmembrane region" description="Helical" evidence="1">
    <location>
        <begin position="37"/>
        <end position="60"/>
    </location>
</feature>
<evidence type="ECO:0000313" key="3">
    <source>
        <dbReference type="Proteomes" id="UP001447188"/>
    </source>
</evidence>
<feature type="transmembrane region" description="Helical" evidence="1">
    <location>
        <begin position="81"/>
        <end position="105"/>
    </location>
</feature>
<reference evidence="2 3" key="1">
    <citation type="submission" date="2024-02" db="EMBL/GenBank/DDBJ databases">
        <title>Discinaceae phylogenomics.</title>
        <authorList>
            <person name="Dirks A.C."/>
            <person name="James T.Y."/>
        </authorList>
    </citation>
    <scope>NUCLEOTIDE SEQUENCE [LARGE SCALE GENOMIC DNA]</scope>
    <source>
        <strain evidence="2 3">ACD0624</strain>
    </source>
</reference>
<proteinExistence type="predicted"/>